<feature type="domain" description="N(4)-bis(aminopropyl)spermidine synthase C-terminal" evidence="1">
    <location>
        <begin position="80"/>
        <end position="260"/>
    </location>
</feature>
<dbReference type="InterPro" id="IPR002052">
    <property type="entry name" value="DNA_methylase_N6_adenine_CS"/>
</dbReference>
<dbReference type="RefSeq" id="WP_378250870.1">
    <property type="nucleotide sequence ID" value="NZ_JBHSKF010000020.1"/>
</dbReference>
<sequence length="475" mass="51004">MSLTSFLAARGVHARAFHPIIGLLAADWQPLDELVRASALPRRTVEDLLACEDVESRDGRWRLAAPVPAIPERASLDGMATVLKNVPRPLRALDHVQADLATVRKRAEWLDDTYALTGAHLVCVGDHDLTALAACMARPTLRATVIDVDDRLLEYVDTVATSLGLPIRCLHADFRFGLPPAVAGTADLVFTDPPYTPEGMRLFLARAVQALRGPEGRVIAAYGYSKLAPTLGLKVQREILSLGLVTEAVLPAFNRYHGAQAVGSAADLYVLQPTSSTPTQATTPTAIYTHGPQSLEATTTAPEAVGALLAKSGATTLTPPDWTSPYPRGPLAFDLTPDPGPWLSRVLLAAPRTPVTALVANNHPDTTNQAAQESLKSLLANKFTLTFHRSTPTNKHAVITATPLPATTSAADLLNRPHGKLANIWREALIKHAPTPLTKRDARARVSTLAPNLTDERLIDLPRHQVAHVLTTAAE</sequence>
<evidence type="ECO:0000313" key="3">
    <source>
        <dbReference type="Proteomes" id="UP001596157"/>
    </source>
</evidence>
<dbReference type="PROSITE" id="PS00092">
    <property type="entry name" value="N6_MTASE"/>
    <property type="match status" value="1"/>
</dbReference>
<name>A0ABW0EUC0_9PSEU</name>
<accession>A0ABW0EUC0</accession>
<dbReference type="PANTHER" id="PTHR23290">
    <property type="entry name" value="RRNA N6-ADENOSINE-METHYLTRANSFERASE METTL5"/>
    <property type="match status" value="1"/>
</dbReference>
<proteinExistence type="predicted"/>
<dbReference type="PANTHER" id="PTHR23290:SF0">
    <property type="entry name" value="RRNA N6-ADENOSINE-METHYLTRANSFERASE METTL5"/>
    <property type="match status" value="1"/>
</dbReference>
<dbReference type="Pfam" id="PF01861">
    <property type="entry name" value="BpsA_C"/>
    <property type="match status" value="1"/>
</dbReference>
<evidence type="ECO:0000313" key="2">
    <source>
        <dbReference type="EMBL" id="MFC5290963.1"/>
    </source>
</evidence>
<dbReference type="InterPro" id="IPR029063">
    <property type="entry name" value="SAM-dependent_MTases_sf"/>
</dbReference>
<dbReference type="InterPro" id="IPR002723">
    <property type="entry name" value="BpsA_C"/>
</dbReference>
<gene>
    <name evidence="2" type="ORF">ACFPM7_28275</name>
</gene>
<dbReference type="Gene3D" id="3.40.50.150">
    <property type="entry name" value="Vaccinia Virus protein VP39"/>
    <property type="match status" value="1"/>
</dbReference>
<comment type="caution">
    <text evidence="2">The sequence shown here is derived from an EMBL/GenBank/DDBJ whole genome shotgun (WGS) entry which is preliminary data.</text>
</comment>
<dbReference type="SUPFAM" id="SSF53335">
    <property type="entry name" value="S-adenosyl-L-methionine-dependent methyltransferases"/>
    <property type="match status" value="1"/>
</dbReference>
<dbReference type="EMBL" id="JBHSKF010000020">
    <property type="protein sequence ID" value="MFC5290963.1"/>
    <property type="molecule type" value="Genomic_DNA"/>
</dbReference>
<evidence type="ECO:0000259" key="1">
    <source>
        <dbReference type="Pfam" id="PF01861"/>
    </source>
</evidence>
<keyword evidence="3" id="KW-1185">Reference proteome</keyword>
<dbReference type="InterPro" id="IPR051720">
    <property type="entry name" value="rRNA_MeTrfase/Polyamine_Synth"/>
</dbReference>
<organism evidence="2 3">
    <name type="scientific">Actinokineospora guangxiensis</name>
    <dbReference type="NCBI Taxonomy" id="1490288"/>
    <lineage>
        <taxon>Bacteria</taxon>
        <taxon>Bacillati</taxon>
        <taxon>Actinomycetota</taxon>
        <taxon>Actinomycetes</taxon>
        <taxon>Pseudonocardiales</taxon>
        <taxon>Pseudonocardiaceae</taxon>
        <taxon>Actinokineospora</taxon>
    </lineage>
</organism>
<dbReference type="Proteomes" id="UP001596157">
    <property type="component" value="Unassembled WGS sequence"/>
</dbReference>
<reference evidence="3" key="1">
    <citation type="journal article" date="2019" name="Int. J. Syst. Evol. Microbiol.">
        <title>The Global Catalogue of Microorganisms (GCM) 10K type strain sequencing project: providing services to taxonomists for standard genome sequencing and annotation.</title>
        <authorList>
            <consortium name="The Broad Institute Genomics Platform"/>
            <consortium name="The Broad Institute Genome Sequencing Center for Infectious Disease"/>
            <person name="Wu L."/>
            <person name="Ma J."/>
        </authorList>
    </citation>
    <scope>NUCLEOTIDE SEQUENCE [LARGE SCALE GENOMIC DNA]</scope>
    <source>
        <strain evidence="3">CCUG 59778</strain>
    </source>
</reference>
<protein>
    <submittedName>
        <fullName evidence="2">Bis-aminopropyl spermidine synthase family protein</fullName>
    </submittedName>
</protein>